<evidence type="ECO:0000313" key="4">
    <source>
        <dbReference type="EMBL" id="EFP04802.1"/>
    </source>
</evidence>
<dbReference type="STRING" id="31234.E3MM18"/>
<dbReference type="GO" id="GO:0003677">
    <property type="term" value="F:DNA binding"/>
    <property type="evidence" value="ECO:0007669"/>
    <property type="project" value="TreeGrafter"/>
</dbReference>
<dbReference type="eggNOG" id="KOG1969">
    <property type="taxonomic scope" value="Eukaryota"/>
</dbReference>
<dbReference type="InterPro" id="IPR027417">
    <property type="entry name" value="P-loop_NTPase"/>
</dbReference>
<reference evidence="4" key="1">
    <citation type="submission" date="2007-07" db="EMBL/GenBank/DDBJ databases">
        <title>PCAP assembly of the Caenorhabditis remanei genome.</title>
        <authorList>
            <consortium name="The Caenorhabditis remanei Sequencing Consortium"/>
            <person name="Wilson R.K."/>
        </authorList>
    </citation>
    <scope>NUCLEOTIDE SEQUENCE [LARGE SCALE GENOMIC DNA]</scope>
    <source>
        <strain evidence="4">PB4641</strain>
    </source>
</reference>
<sequence length="433" mass="49345">MDDEYNVLSTGFADDDGELQYPNDDREPLAVISNGDTENQRLSEVRGALEEVGYGSRKRRLNDIEDVFDKNGRRTHPMDWHMRMEPVAPDVAEKSQMNAAKRRALESLEQKINEAIVEAEAIKENDPENFGADGEQTIYSLCEQEMSRRYHRRKEVMKNPPTDGSPWIGVSDVLRGQRFYIRTFREDRSSVPLVEAITQQATRSRVGYRAFQAICEEAENIRYLFRKEKEQNCVKQQELEFSRMLEESSELETMTTSHVESSLWVDKYKAKNFSDLLSDNTVNRNILAWLKMWDECVFHRKVDDLLSSLGEKEREVLQMDNGKIRRPLSKMLLISGPAGLGKSTLARIVARQAGYATIDVNASDARTVADLNKVLEGAVKTSRTLDADQRPACLILDEIDGTPIDTIRHLVRCLQATGKKAVRRPIIGICNNL</sequence>
<dbReference type="GO" id="GO:0005524">
    <property type="term" value="F:ATP binding"/>
    <property type="evidence" value="ECO:0007669"/>
    <property type="project" value="InterPro"/>
</dbReference>
<dbReference type="GO" id="GO:0016887">
    <property type="term" value="F:ATP hydrolysis activity"/>
    <property type="evidence" value="ECO:0007669"/>
    <property type="project" value="InterPro"/>
</dbReference>
<dbReference type="PANTHER" id="PTHR23389">
    <property type="entry name" value="CHROMOSOME TRANSMISSION FIDELITY FACTOR 18"/>
    <property type="match status" value="1"/>
</dbReference>
<feature type="domain" description="AAA+ ATPase" evidence="3">
    <location>
        <begin position="328"/>
        <end position="433"/>
    </location>
</feature>
<dbReference type="Pfam" id="PF00004">
    <property type="entry name" value="AAA"/>
    <property type="match status" value="1"/>
</dbReference>
<dbReference type="EMBL" id="DS268456">
    <property type="protein sequence ID" value="EFP04802.1"/>
    <property type="molecule type" value="Genomic_DNA"/>
</dbReference>
<dbReference type="HOGENOM" id="CLU_680153_0_0_1"/>
<evidence type="ECO:0000313" key="5">
    <source>
        <dbReference type="Proteomes" id="UP000008281"/>
    </source>
</evidence>
<dbReference type="GO" id="GO:0005634">
    <property type="term" value="C:nucleus"/>
    <property type="evidence" value="ECO:0007669"/>
    <property type="project" value="TreeGrafter"/>
</dbReference>
<gene>
    <name evidence="4" type="ORF">CRE_29990</name>
</gene>
<keyword evidence="1" id="KW-0175">Coiled coil</keyword>
<dbReference type="OMA" id="INEEMHI"/>
<dbReference type="FunCoup" id="E3MM18">
    <property type="interactions" value="2091"/>
</dbReference>
<dbReference type="Proteomes" id="UP000008281">
    <property type="component" value="Unassembled WGS sequence"/>
</dbReference>
<dbReference type="InterPro" id="IPR003959">
    <property type="entry name" value="ATPase_AAA_core"/>
</dbReference>
<keyword evidence="5" id="KW-1185">Reference proteome</keyword>
<feature type="region of interest" description="Disordered" evidence="2">
    <location>
        <begin position="1"/>
        <end position="27"/>
    </location>
</feature>
<dbReference type="PANTHER" id="PTHR23389:SF3">
    <property type="entry name" value="CHROMOSOME TRANSMISSION FIDELITY PROTEIN 18 HOMOLOG"/>
    <property type="match status" value="1"/>
</dbReference>
<feature type="coiled-coil region" evidence="1">
    <location>
        <begin position="91"/>
        <end position="125"/>
    </location>
</feature>
<dbReference type="CDD" id="cd00009">
    <property type="entry name" value="AAA"/>
    <property type="match status" value="1"/>
</dbReference>
<evidence type="ECO:0000259" key="3">
    <source>
        <dbReference type="SMART" id="SM00382"/>
    </source>
</evidence>
<evidence type="ECO:0000256" key="1">
    <source>
        <dbReference type="SAM" id="Coils"/>
    </source>
</evidence>
<dbReference type="Gene3D" id="3.40.50.300">
    <property type="entry name" value="P-loop containing nucleotide triphosphate hydrolases"/>
    <property type="match status" value="1"/>
</dbReference>
<name>E3MM18_CAERE</name>
<dbReference type="SMART" id="SM00382">
    <property type="entry name" value="AAA"/>
    <property type="match status" value="1"/>
</dbReference>
<proteinExistence type="predicted"/>
<dbReference type="InParanoid" id="E3MM18"/>
<protein>
    <recommendedName>
        <fullName evidence="3">AAA+ ATPase domain-containing protein</fullName>
    </recommendedName>
</protein>
<dbReference type="InterPro" id="IPR003593">
    <property type="entry name" value="AAA+_ATPase"/>
</dbReference>
<evidence type="ECO:0000256" key="2">
    <source>
        <dbReference type="SAM" id="MobiDB-lite"/>
    </source>
</evidence>
<dbReference type="SUPFAM" id="SSF52540">
    <property type="entry name" value="P-loop containing nucleoside triphosphate hydrolases"/>
    <property type="match status" value="1"/>
</dbReference>
<dbReference type="AlphaFoldDB" id="E3MM18"/>
<accession>E3MM18</accession>
<dbReference type="OrthoDB" id="2195431at2759"/>
<organism evidence="5">
    <name type="scientific">Caenorhabditis remanei</name>
    <name type="common">Caenorhabditis vulgaris</name>
    <dbReference type="NCBI Taxonomy" id="31234"/>
    <lineage>
        <taxon>Eukaryota</taxon>
        <taxon>Metazoa</taxon>
        <taxon>Ecdysozoa</taxon>
        <taxon>Nematoda</taxon>
        <taxon>Chromadorea</taxon>
        <taxon>Rhabditida</taxon>
        <taxon>Rhabditina</taxon>
        <taxon>Rhabditomorpha</taxon>
        <taxon>Rhabditoidea</taxon>
        <taxon>Rhabditidae</taxon>
        <taxon>Peloderinae</taxon>
        <taxon>Caenorhabditis</taxon>
    </lineage>
</organism>